<dbReference type="Proteomes" id="UP000604046">
    <property type="component" value="Unassembled WGS sequence"/>
</dbReference>
<proteinExistence type="predicted"/>
<organism evidence="1 2">
    <name type="scientific">Symbiodinium natans</name>
    <dbReference type="NCBI Taxonomy" id="878477"/>
    <lineage>
        <taxon>Eukaryota</taxon>
        <taxon>Sar</taxon>
        <taxon>Alveolata</taxon>
        <taxon>Dinophyceae</taxon>
        <taxon>Suessiales</taxon>
        <taxon>Symbiodiniaceae</taxon>
        <taxon>Symbiodinium</taxon>
    </lineage>
</organism>
<sequence>MGCLYFFRATCEKLLVAKNASFQNKWLLGSDVCCVFRVSPMNLHDSTQLGSPHMAKATQPCQRCARFDDVRCCSVIGVKPCRRSDVEQAWLHASRRSLAFPRSGCTSRKQFPWLHLTQAPHEPP</sequence>
<dbReference type="EMBL" id="CAJNDS010001393">
    <property type="protein sequence ID" value="CAE7257773.1"/>
    <property type="molecule type" value="Genomic_DNA"/>
</dbReference>
<keyword evidence="2" id="KW-1185">Reference proteome</keyword>
<comment type="caution">
    <text evidence="1">The sequence shown here is derived from an EMBL/GenBank/DDBJ whole genome shotgun (WGS) entry which is preliminary data.</text>
</comment>
<gene>
    <name evidence="1" type="ORF">SNAT2548_LOCUS13351</name>
</gene>
<dbReference type="AlphaFoldDB" id="A0A812M472"/>
<name>A0A812M472_9DINO</name>
<reference evidence="1" key="1">
    <citation type="submission" date="2021-02" db="EMBL/GenBank/DDBJ databases">
        <authorList>
            <person name="Dougan E. K."/>
            <person name="Rhodes N."/>
            <person name="Thang M."/>
            <person name="Chan C."/>
        </authorList>
    </citation>
    <scope>NUCLEOTIDE SEQUENCE</scope>
</reference>
<evidence type="ECO:0000313" key="2">
    <source>
        <dbReference type="Proteomes" id="UP000604046"/>
    </source>
</evidence>
<accession>A0A812M472</accession>
<protein>
    <submittedName>
        <fullName evidence="1">Uncharacterized protein</fullName>
    </submittedName>
</protein>
<evidence type="ECO:0000313" key="1">
    <source>
        <dbReference type="EMBL" id="CAE7257773.1"/>
    </source>
</evidence>